<evidence type="ECO:0000313" key="2">
    <source>
        <dbReference type="EMBL" id="EHR35514.1"/>
    </source>
</evidence>
<reference evidence="2 3" key="1">
    <citation type="submission" date="2012-01" db="EMBL/GenBank/DDBJ databases">
        <title>The Genome Sequence of Helcococcus kunzii ATCC 51366.</title>
        <authorList>
            <consortium name="The Broad Institute Genome Sequencing Platform"/>
            <person name="Earl A."/>
            <person name="Ward D."/>
            <person name="Feldgarden M."/>
            <person name="Gevers D."/>
            <person name="Huys G."/>
            <person name="Young S.K."/>
            <person name="Zeng Q."/>
            <person name="Gargeya S."/>
            <person name="Fitzgerald M."/>
            <person name="Haas B."/>
            <person name="Abouelleil A."/>
            <person name="Alvarado L."/>
            <person name="Arachchi H.M."/>
            <person name="Berlin A."/>
            <person name="Chapman S.B."/>
            <person name="Gearin G."/>
            <person name="Goldberg J."/>
            <person name="Griggs A."/>
            <person name="Gujja S."/>
            <person name="Hansen M."/>
            <person name="Heiman D."/>
            <person name="Howarth C."/>
            <person name="Larimer J."/>
            <person name="Lui A."/>
            <person name="MacDonald P.J.P."/>
            <person name="McCowen C."/>
            <person name="Montmayeur A."/>
            <person name="Murphy C."/>
            <person name="Neiman D."/>
            <person name="Pearson M."/>
            <person name="Priest M."/>
            <person name="Roberts A."/>
            <person name="Saif S."/>
            <person name="Shea T."/>
            <person name="Sisk P."/>
            <person name="Stolte C."/>
            <person name="Sykes S."/>
            <person name="Wortman J."/>
            <person name="Nusbaum C."/>
            <person name="Birren B."/>
        </authorList>
    </citation>
    <scope>NUCLEOTIDE SEQUENCE [LARGE SCALE GENOMIC DNA]</scope>
    <source>
        <strain evidence="2 3">ATCC 51366</strain>
    </source>
</reference>
<dbReference type="Gene3D" id="3.90.1150.200">
    <property type="match status" value="1"/>
</dbReference>
<accession>H3NMA5</accession>
<dbReference type="Proteomes" id="UP000004191">
    <property type="component" value="Unassembled WGS sequence"/>
</dbReference>
<dbReference type="InterPro" id="IPR014922">
    <property type="entry name" value="YdhG-like"/>
</dbReference>
<organism evidence="2 3">
    <name type="scientific">Helcococcus kunzii ATCC 51366</name>
    <dbReference type="NCBI Taxonomy" id="883114"/>
    <lineage>
        <taxon>Bacteria</taxon>
        <taxon>Bacillati</taxon>
        <taxon>Bacillota</taxon>
        <taxon>Tissierellia</taxon>
        <taxon>Tissierellales</taxon>
        <taxon>Peptoniphilaceae</taxon>
        <taxon>Helcococcus</taxon>
    </lineage>
</organism>
<dbReference type="AlphaFoldDB" id="H3NMA5"/>
<sequence>MEKDIIDEYIQNQDENVQEILVNVRKIIETALPEFTISLAYGMPTYKSKRNLIHFAANKNHLGVYPTPKVIEAFSDELKEYKTSKGAVQFPYNKPIPYELIGKMAKYSYDLYTR</sequence>
<feature type="domain" description="YdhG-like" evidence="1">
    <location>
        <begin position="18"/>
        <end position="107"/>
    </location>
</feature>
<dbReference type="GeneID" id="96998483"/>
<dbReference type="PATRIC" id="fig|883114.3.peg.459"/>
<comment type="caution">
    <text evidence="2">The sequence shown here is derived from an EMBL/GenBank/DDBJ whole genome shotgun (WGS) entry which is preliminary data.</text>
</comment>
<protein>
    <recommendedName>
        <fullName evidence="1">YdhG-like domain-containing protein</fullName>
    </recommendedName>
</protein>
<dbReference type="RefSeq" id="WP_005397587.1">
    <property type="nucleotide sequence ID" value="NZ_JH601088.1"/>
</dbReference>
<name>H3NMA5_9FIRM</name>
<dbReference type="OrthoDB" id="115213at2"/>
<evidence type="ECO:0000259" key="1">
    <source>
        <dbReference type="Pfam" id="PF08818"/>
    </source>
</evidence>
<dbReference type="HOGENOM" id="CLU_128703_0_0_9"/>
<evidence type="ECO:0000313" key="3">
    <source>
        <dbReference type="Proteomes" id="UP000004191"/>
    </source>
</evidence>
<dbReference type="STRING" id="883114.HMPREF9709_00466"/>
<gene>
    <name evidence="2" type="ORF">HMPREF9709_00466</name>
</gene>
<proteinExistence type="predicted"/>
<keyword evidence="3" id="KW-1185">Reference proteome</keyword>
<dbReference type="eggNOG" id="COG5646">
    <property type="taxonomic scope" value="Bacteria"/>
</dbReference>
<dbReference type="EMBL" id="AGEI01000012">
    <property type="protein sequence ID" value="EHR35514.1"/>
    <property type="molecule type" value="Genomic_DNA"/>
</dbReference>
<dbReference type="SUPFAM" id="SSF159888">
    <property type="entry name" value="YdhG-like"/>
    <property type="match status" value="1"/>
</dbReference>
<dbReference type="Pfam" id="PF08818">
    <property type="entry name" value="DUF1801"/>
    <property type="match status" value="1"/>
</dbReference>